<dbReference type="InterPro" id="IPR003593">
    <property type="entry name" value="AAA+_ATPase"/>
</dbReference>
<dbReference type="Pfam" id="PF00005">
    <property type="entry name" value="ABC_tran"/>
    <property type="match status" value="1"/>
</dbReference>
<dbReference type="AlphaFoldDB" id="A0A8J6YLD8"/>
<keyword evidence="2" id="KW-0813">Transport</keyword>
<keyword evidence="4 6" id="KW-0067">ATP-binding</keyword>
<dbReference type="SUPFAM" id="SSF52540">
    <property type="entry name" value="P-loop containing nucleoside triphosphate hydrolases"/>
    <property type="match status" value="1"/>
</dbReference>
<dbReference type="PANTHER" id="PTHR42794">
    <property type="entry name" value="HEMIN IMPORT ATP-BINDING PROTEIN HMUV"/>
    <property type="match status" value="1"/>
</dbReference>
<evidence type="ECO:0000256" key="4">
    <source>
        <dbReference type="ARBA" id="ARBA00022840"/>
    </source>
</evidence>
<dbReference type="RefSeq" id="WP_192533894.1">
    <property type="nucleotide sequence ID" value="NZ_JACZHT010000002.1"/>
</dbReference>
<dbReference type="PANTHER" id="PTHR42794:SF2">
    <property type="entry name" value="ABC TRANSPORTER ATP-BINDING PROTEIN"/>
    <property type="match status" value="1"/>
</dbReference>
<evidence type="ECO:0000259" key="5">
    <source>
        <dbReference type="PROSITE" id="PS50893"/>
    </source>
</evidence>
<accession>A0A8J6YLD8</accession>
<name>A0A8J6YLD8_9PROT</name>
<reference evidence="6" key="1">
    <citation type="submission" date="2020-10" db="EMBL/GenBank/DDBJ databases">
        <title>Genome sequence of the unusual species of purple photosynthetic bacteria, Phaeovibrio sulfidiphilus DSM 23193, type strain.</title>
        <authorList>
            <person name="Kyndt J.A."/>
            <person name="Meyer T.E."/>
        </authorList>
    </citation>
    <scope>NUCLEOTIDE SEQUENCE</scope>
    <source>
        <strain evidence="6">DSM 23193</strain>
    </source>
</reference>
<dbReference type="Proteomes" id="UP000631034">
    <property type="component" value="Unassembled WGS sequence"/>
</dbReference>
<dbReference type="GO" id="GO:0016887">
    <property type="term" value="F:ATP hydrolysis activity"/>
    <property type="evidence" value="ECO:0007669"/>
    <property type="project" value="InterPro"/>
</dbReference>
<dbReference type="EMBL" id="JACZHT010000002">
    <property type="protein sequence ID" value="MBE1236895.1"/>
    <property type="molecule type" value="Genomic_DNA"/>
</dbReference>
<dbReference type="InterPro" id="IPR003439">
    <property type="entry name" value="ABC_transporter-like_ATP-bd"/>
</dbReference>
<evidence type="ECO:0000256" key="2">
    <source>
        <dbReference type="ARBA" id="ARBA00022448"/>
    </source>
</evidence>
<keyword evidence="3" id="KW-0547">Nucleotide-binding</keyword>
<organism evidence="6 7">
    <name type="scientific">Phaeovibrio sulfidiphilus</name>
    <dbReference type="NCBI Taxonomy" id="1220600"/>
    <lineage>
        <taxon>Bacteria</taxon>
        <taxon>Pseudomonadati</taxon>
        <taxon>Pseudomonadota</taxon>
        <taxon>Alphaproteobacteria</taxon>
        <taxon>Rhodospirillales</taxon>
        <taxon>Rhodospirillaceae</taxon>
        <taxon>Phaeovibrio</taxon>
    </lineage>
</organism>
<dbReference type="InterPro" id="IPR027417">
    <property type="entry name" value="P-loop_NTPase"/>
</dbReference>
<dbReference type="Gene3D" id="3.40.50.300">
    <property type="entry name" value="P-loop containing nucleotide triphosphate hydrolases"/>
    <property type="match status" value="1"/>
</dbReference>
<evidence type="ECO:0000313" key="7">
    <source>
        <dbReference type="Proteomes" id="UP000631034"/>
    </source>
</evidence>
<evidence type="ECO:0000313" key="6">
    <source>
        <dbReference type="EMBL" id="MBE1236895.1"/>
    </source>
</evidence>
<dbReference type="CDD" id="cd03214">
    <property type="entry name" value="ABC_Iron-Siderophores_B12_Hemin"/>
    <property type="match status" value="1"/>
</dbReference>
<comment type="similarity">
    <text evidence="1">Belongs to the ABC transporter superfamily.</text>
</comment>
<gene>
    <name evidence="6" type="ORF">IHV25_04445</name>
</gene>
<dbReference type="FunFam" id="3.40.50.300:FF:000134">
    <property type="entry name" value="Iron-enterobactin ABC transporter ATP-binding protein"/>
    <property type="match status" value="1"/>
</dbReference>
<evidence type="ECO:0000256" key="3">
    <source>
        <dbReference type="ARBA" id="ARBA00022741"/>
    </source>
</evidence>
<comment type="caution">
    <text evidence="6">The sequence shown here is derived from an EMBL/GenBank/DDBJ whole genome shotgun (WGS) entry which is preliminary data.</text>
</comment>
<evidence type="ECO:0000256" key="1">
    <source>
        <dbReference type="ARBA" id="ARBA00005417"/>
    </source>
</evidence>
<dbReference type="SMART" id="SM00382">
    <property type="entry name" value="AAA"/>
    <property type="match status" value="1"/>
</dbReference>
<dbReference type="PROSITE" id="PS50893">
    <property type="entry name" value="ABC_TRANSPORTER_2"/>
    <property type="match status" value="1"/>
</dbReference>
<proteinExistence type="inferred from homology"/>
<protein>
    <submittedName>
        <fullName evidence="6">ABC transporter ATP-binding protein</fullName>
    </submittedName>
</protein>
<keyword evidence="7" id="KW-1185">Reference proteome</keyword>
<sequence>MRARVSPAQPVFGASVPCLEARDLVFGPDRRTRFGPVSLTLGPGGFVGLLGPNGSGKSTLLRTLAGILPPRAGALEMDGAPLGRVAPGHRARRLAYVPQLTVPAAISVFEAVLIGRTPRMGFRPAPADIEAVDRALERLGIGAWRNRSLEELSGGERQAVYLARALAQDTGLLLLDEPLAGLDVCHRIEICALLQTLCREEGRTVVCADHDLSLMAGYADRLCVLDRGQLVAQGAAADVLTPALLRQVWGVEGRRCADTGAVVITGLAP</sequence>
<feature type="domain" description="ABC transporter" evidence="5">
    <location>
        <begin position="19"/>
        <end position="252"/>
    </location>
</feature>
<dbReference type="GO" id="GO:0005524">
    <property type="term" value="F:ATP binding"/>
    <property type="evidence" value="ECO:0007669"/>
    <property type="project" value="UniProtKB-KW"/>
</dbReference>